<keyword evidence="3" id="KW-1185">Reference proteome</keyword>
<feature type="coiled-coil region" evidence="1">
    <location>
        <begin position="27"/>
        <end position="54"/>
    </location>
</feature>
<evidence type="ECO:0000313" key="2">
    <source>
        <dbReference type="EMBL" id="NBE06252.1"/>
    </source>
</evidence>
<gene>
    <name evidence="2" type="ORF">GU920_01795</name>
</gene>
<reference evidence="3" key="1">
    <citation type="submission" date="2020-01" db="EMBL/GenBank/DDBJ databases">
        <title>Sphingomonas sp. strain CSW-10.</title>
        <authorList>
            <person name="Chen W.-M."/>
        </authorList>
    </citation>
    <scope>NUCLEOTIDE SEQUENCE [LARGE SCALE GENOMIC DNA]</scope>
    <source>
        <strain evidence="3">CCP-1</strain>
    </source>
</reference>
<sequence>MRPVFFVLTFLGVMALCFWAYRENYATQAALRDMGRLQNEIASLREALALQRAEWAYLNRPERLRELATLNFDRLGLLPLEPVQFGAAAQVSYPAPMLLPGDDLFPDISNPVDVTGQFSTEPAPSPVDGQFP</sequence>
<organism evidence="2 3">
    <name type="scientific">Paragemmobacter ruber</name>
    <dbReference type="NCBI Taxonomy" id="1985673"/>
    <lineage>
        <taxon>Bacteria</taxon>
        <taxon>Pseudomonadati</taxon>
        <taxon>Pseudomonadota</taxon>
        <taxon>Alphaproteobacteria</taxon>
        <taxon>Rhodobacterales</taxon>
        <taxon>Paracoccaceae</taxon>
        <taxon>Paragemmobacter</taxon>
    </lineage>
</organism>
<evidence type="ECO:0000256" key="1">
    <source>
        <dbReference type="SAM" id="Coils"/>
    </source>
</evidence>
<accession>A0ABW9Y1H0</accession>
<proteinExistence type="predicted"/>
<evidence type="ECO:0000313" key="3">
    <source>
        <dbReference type="Proteomes" id="UP001517376"/>
    </source>
</evidence>
<comment type="caution">
    <text evidence="2">The sequence shown here is derived from an EMBL/GenBank/DDBJ whole genome shotgun (WGS) entry which is preliminary data.</text>
</comment>
<keyword evidence="1" id="KW-0175">Coiled coil</keyword>
<keyword evidence="2" id="KW-0131">Cell cycle</keyword>
<dbReference type="Proteomes" id="UP001517376">
    <property type="component" value="Unassembled WGS sequence"/>
</dbReference>
<dbReference type="RefSeq" id="WP_161765271.1">
    <property type="nucleotide sequence ID" value="NZ_JAAATW010000001.1"/>
</dbReference>
<dbReference type="EMBL" id="JAAATW010000001">
    <property type="protein sequence ID" value="NBE06252.1"/>
    <property type="molecule type" value="Genomic_DNA"/>
</dbReference>
<dbReference type="GO" id="GO:0051301">
    <property type="term" value="P:cell division"/>
    <property type="evidence" value="ECO:0007669"/>
    <property type="project" value="UniProtKB-KW"/>
</dbReference>
<protein>
    <submittedName>
        <fullName evidence="2">Cell division protein FtsL</fullName>
    </submittedName>
</protein>
<name>A0ABW9Y1H0_9RHOB</name>
<keyword evidence="2" id="KW-0132">Cell division</keyword>